<keyword evidence="4" id="KW-1185">Reference proteome</keyword>
<dbReference type="GO" id="GO:0032259">
    <property type="term" value="P:methylation"/>
    <property type="evidence" value="ECO:0007669"/>
    <property type="project" value="UniProtKB-KW"/>
</dbReference>
<dbReference type="InterPro" id="IPR013216">
    <property type="entry name" value="Methyltransf_11"/>
</dbReference>
<dbReference type="Gene3D" id="3.40.50.150">
    <property type="entry name" value="Vaccinia Virus protein VP39"/>
    <property type="match status" value="1"/>
</dbReference>
<evidence type="ECO:0000259" key="2">
    <source>
        <dbReference type="Pfam" id="PF08241"/>
    </source>
</evidence>
<dbReference type="Pfam" id="PF08241">
    <property type="entry name" value="Methyltransf_11"/>
    <property type="match status" value="1"/>
</dbReference>
<keyword evidence="3" id="KW-0489">Methyltransferase</keyword>
<organism evidence="3 4">
    <name type="scientific">Pedobacter nutrimenti</name>
    <dbReference type="NCBI Taxonomy" id="1241337"/>
    <lineage>
        <taxon>Bacteria</taxon>
        <taxon>Pseudomonadati</taxon>
        <taxon>Bacteroidota</taxon>
        <taxon>Sphingobacteriia</taxon>
        <taxon>Sphingobacteriales</taxon>
        <taxon>Sphingobacteriaceae</taxon>
        <taxon>Pedobacter</taxon>
    </lineage>
</organism>
<dbReference type="InterPro" id="IPR050447">
    <property type="entry name" value="Erg6_SMT_methyltransf"/>
</dbReference>
<sequence>MSKKLTEKELKAIARQLGHPQGEQGIRTAEKMAQNNAGMTLASMAALDLQSGEQVLEIGPGNASHLQDLLQKASGLHYIGVDISQTMVQEAARINAAAVEEKKALFLFSDGAHIPMADHYADKIFTVNTLYFWSEPLVYAKEIHRVLRPGGKFCLTFADRDFMESLPFTSFGFNLYHLDQVLALLTQAGFKVLKTDRHSETLSSNATGEQVERIFFNVVAEA</sequence>
<evidence type="ECO:0000313" key="3">
    <source>
        <dbReference type="EMBL" id="PYF77231.1"/>
    </source>
</evidence>
<proteinExistence type="predicted"/>
<feature type="domain" description="Methyltransferase type 11" evidence="2">
    <location>
        <begin position="56"/>
        <end position="154"/>
    </location>
</feature>
<reference evidence="3 4" key="1">
    <citation type="submission" date="2018-06" db="EMBL/GenBank/DDBJ databases">
        <title>Genomic Encyclopedia of Archaeal and Bacterial Type Strains, Phase II (KMG-II): from individual species to whole genera.</title>
        <authorList>
            <person name="Goeker M."/>
        </authorList>
    </citation>
    <scope>NUCLEOTIDE SEQUENCE [LARGE SCALE GENOMIC DNA]</scope>
    <source>
        <strain evidence="3 4">DSM 27372</strain>
    </source>
</reference>
<accession>A0A318UN99</accession>
<dbReference type="AlphaFoldDB" id="A0A318UN99"/>
<dbReference type="SUPFAM" id="SSF53335">
    <property type="entry name" value="S-adenosyl-L-methionine-dependent methyltransferases"/>
    <property type="match status" value="1"/>
</dbReference>
<name>A0A318UN99_9SPHI</name>
<dbReference type="CDD" id="cd02440">
    <property type="entry name" value="AdoMet_MTases"/>
    <property type="match status" value="1"/>
</dbReference>
<dbReference type="RefSeq" id="WP_110827294.1">
    <property type="nucleotide sequence ID" value="NZ_QKLU01000001.1"/>
</dbReference>
<comment type="caution">
    <text evidence="3">The sequence shown here is derived from an EMBL/GenBank/DDBJ whole genome shotgun (WGS) entry which is preliminary data.</text>
</comment>
<dbReference type="GO" id="GO:0003838">
    <property type="term" value="F:sterol 24-C-methyltransferase activity"/>
    <property type="evidence" value="ECO:0007669"/>
    <property type="project" value="TreeGrafter"/>
</dbReference>
<protein>
    <submittedName>
        <fullName evidence="3">Methyltransferase family protein</fullName>
    </submittedName>
</protein>
<evidence type="ECO:0000256" key="1">
    <source>
        <dbReference type="ARBA" id="ARBA00022679"/>
    </source>
</evidence>
<evidence type="ECO:0000313" key="4">
    <source>
        <dbReference type="Proteomes" id="UP000248198"/>
    </source>
</evidence>
<dbReference type="EMBL" id="QKLU01000001">
    <property type="protein sequence ID" value="PYF77231.1"/>
    <property type="molecule type" value="Genomic_DNA"/>
</dbReference>
<keyword evidence="1 3" id="KW-0808">Transferase</keyword>
<dbReference type="Proteomes" id="UP000248198">
    <property type="component" value="Unassembled WGS sequence"/>
</dbReference>
<dbReference type="PANTHER" id="PTHR44068">
    <property type="entry name" value="ZGC:194242"/>
    <property type="match status" value="1"/>
</dbReference>
<dbReference type="OrthoDB" id="9770553at2"/>
<gene>
    <name evidence="3" type="ORF">B0O44_101712</name>
</gene>
<dbReference type="PANTHER" id="PTHR44068:SF1">
    <property type="entry name" value="HYPOTHETICAL LOC100005854"/>
    <property type="match status" value="1"/>
</dbReference>
<dbReference type="GO" id="GO:0016126">
    <property type="term" value="P:sterol biosynthetic process"/>
    <property type="evidence" value="ECO:0007669"/>
    <property type="project" value="TreeGrafter"/>
</dbReference>
<dbReference type="InterPro" id="IPR029063">
    <property type="entry name" value="SAM-dependent_MTases_sf"/>
</dbReference>